<dbReference type="GeneID" id="105156207"/>
<evidence type="ECO:0000313" key="3">
    <source>
        <dbReference type="RefSeq" id="XP_011070585.1"/>
    </source>
</evidence>
<gene>
    <name evidence="3" type="primary">LOC105156207</name>
</gene>
<dbReference type="Pfam" id="PF07727">
    <property type="entry name" value="RVT_2"/>
    <property type="match status" value="1"/>
</dbReference>
<dbReference type="KEGG" id="sind:105156207"/>
<organism evidence="2 3">
    <name type="scientific">Sesamum indicum</name>
    <name type="common">Oriental sesame</name>
    <name type="synonym">Sesamum orientale</name>
    <dbReference type="NCBI Taxonomy" id="4182"/>
    <lineage>
        <taxon>Eukaryota</taxon>
        <taxon>Viridiplantae</taxon>
        <taxon>Streptophyta</taxon>
        <taxon>Embryophyta</taxon>
        <taxon>Tracheophyta</taxon>
        <taxon>Spermatophyta</taxon>
        <taxon>Magnoliopsida</taxon>
        <taxon>eudicotyledons</taxon>
        <taxon>Gunneridae</taxon>
        <taxon>Pentapetalae</taxon>
        <taxon>asterids</taxon>
        <taxon>lamiids</taxon>
        <taxon>Lamiales</taxon>
        <taxon>Pedaliaceae</taxon>
        <taxon>Sesamum</taxon>
    </lineage>
</organism>
<dbReference type="SUPFAM" id="SSF56672">
    <property type="entry name" value="DNA/RNA polymerases"/>
    <property type="match status" value="1"/>
</dbReference>
<dbReference type="InterPro" id="IPR013103">
    <property type="entry name" value="RVT_2"/>
</dbReference>
<dbReference type="RefSeq" id="XP_011070585.1">
    <property type="nucleotide sequence ID" value="XM_011072283.1"/>
</dbReference>
<evidence type="ECO:0000313" key="2">
    <source>
        <dbReference type="Proteomes" id="UP000504604"/>
    </source>
</evidence>
<name>A0A6I9STP2_SESIN</name>
<dbReference type="OrthoDB" id="1742686at2759"/>
<sequence>MCYENCLPFSATSSDNTSYLPTPLPEVAVPACITISPTIPISVDSTSFVPSPPAIRRYKARLVAKGYNQIEGLDVNNAFLHKHLNIEVYMVPPTGYSKAHDGLLQKYGFVQSSHDHCLFILYIDVVFIALLVCVDDVLLTGNSLTAMTDVKLYLDKFFTIMDLGHAKYFLGLELARSAHGIYIYQRKYLLDIVCDRLLTDATPLPPWIKFDASSGALLVVPHRYRRSATFFVISHFFASGPIPFHCDNKAAIYITKNPIFHEHTKHRDIDCHLVRDKFKGGFIRPIHIRSHDQVADLFTKALPPVLFTRFFSELGMLSHAPT</sequence>
<reference evidence="3" key="2">
    <citation type="submission" date="2025-08" db="UniProtKB">
        <authorList>
            <consortium name="RefSeq"/>
        </authorList>
    </citation>
    <scope>IDENTIFICATION</scope>
</reference>
<dbReference type="CDD" id="cd09272">
    <property type="entry name" value="RNase_HI_RT_Ty1"/>
    <property type="match status" value="1"/>
</dbReference>
<accession>A0A6I9STP2</accession>
<dbReference type="AlphaFoldDB" id="A0A6I9STP2"/>
<reference evidence="2" key="1">
    <citation type="submission" date="2024-10" db="UniProtKB">
        <authorList>
            <consortium name="RefSeq"/>
        </authorList>
    </citation>
    <scope>NUCLEOTIDE SEQUENCE [LARGE SCALE GENOMIC DNA]</scope>
    <source>
        <strain evidence="2">cv. Zhongzhi No. 13</strain>
    </source>
</reference>
<dbReference type="Proteomes" id="UP000504604">
    <property type="component" value="Linkage group LG1"/>
</dbReference>
<keyword evidence="2" id="KW-1185">Reference proteome</keyword>
<evidence type="ECO:0000259" key="1">
    <source>
        <dbReference type="Pfam" id="PF07727"/>
    </source>
</evidence>
<dbReference type="InterPro" id="IPR043502">
    <property type="entry name" value="DNA/RNA_pol_sf"/>
</dbReference>
<protein>
    <submittedName>
        <fullName evidence="3">Uncharacterized protein LOC105156207</fullName>
    </submittedName>
</protein>
<proteinExistence type="predicted"/>
<feature type="domain" description="Reverse transcriptase Ty1/copia-type" evidence="1">
    <location>
        <begin position="101"/>
        <end position="203"/>
    </location>
</feature>
<dbReference type="InParanoid" id="A0A6I9STP2"/>